<feature type="transmembrane region" description="Helical" evidence="7">
    <location>
        <begin position="564"/>
        <end position="584"/>
    </location>
</feature>
<keyword evidence="2" id="KW-0328">Glycosyltransferase</keyword>
<dbReference type="Proteomes" id="UP001497512">
    <property type="component" value="Chromosome 2"/>
</dbReference>
<reference evidence="8" key="1">
    <citation type="submission" date="2024-02" db="EMBL/GenBank/DDBJ databases">
        <authorList>
            <consortium name="ELIXIR-Norway"/>
            <consortium name="Elixir Norway"/>
        </authorList>
    </citation>
    <scope>NUCLEOTIDE SEQUENCE</scope>
</reference>
<feature type="transmembrane region" description="Helical" evidence="7">
    <location>
        <begin position="463"/>
        <end position="481"/>
    </location>
</feature>
<evidence type="ECO:0000313" key="9">
    <source>
        <dbReference type="Proteomes" id="UP001497512"/>
    </source>
</evidence>
<evidence type="ECO:0000256" key="1">
    <source>
        <dbReference type="ARBA" id="ARBA00004141"/>
    </source>
</evidence>
<evidence type="ECO:0000256" key="3">
    <source>
        <dbReference type="ARBA" id="ARBA00022679"/>
    </source>
</evidence>
<keyword evidence="6 7" id="KW-0472">Membrane</keyword>
<evidence type="ECO:0000256" key="4">
    <source>
        <dbReference type="ARBA" id="ARBA00022692"/>
    </source>
</evidence>
<dbReference type="InterPro" id="IPR050321">
    <property type="entry name" value="Glycosyltr_2/OpgH_subfam"/>
</dbReference>
<dbReference type="PANTHER" id="PTHR43867:SF2">
    <property type="entry name" value="CELLULOSE SYNTHASE CATALYTIC SUBUNIT A [UDP-FORMING]"/>
    <property type="match status" value="1"/>
</dbReference>
<feature type="transmembrane region" description="Helical" evidence="7">
    <location>
        <begin position="68"/>
        <end position="92"/>
    </location>
</feature>
<feature type="transmembrane region" description="Helical" evidence="7">
    <location>
        <begin position="416"/>
        <end position="443"/>
    </location>
</feature>
<evidence type="ECO:0000256" key="6">
    <source>
        <dbReference type="ARBA" id="ARBA00023136"/>
    </source>
</evidence>
<comment type="subcellular location">
    <subcellularLocation>
        <location evidence="1">Membrane</location>
        <topology evidence="1">Multi-pass membrane protein</topology>
    </subcellularLocation>
</comment>
<dbReference type="CDD" id="cd06421">
    <property type="entry name" value="CESA_CelA_like"/>
    <property type="match status" value="1"/>
</dbReference>
<protein>
    <recommendedName>
        <fullName evidence="10">Glycosyltransferase 2-like domain-containing protein</fullName>
    </recommendedName>
</protein>
<evidence type="ECO:0000256" key="2">
    <source>
        <dbReference type="ARBA" id="ARBA00022676"/>
    </source>
</evidence>
<evidence type="ECO:0000313" key="8">
    <source>
        <dbReference type="EMBL" id="CAK9216765.1"/>
    </source>
</evidence>
<dbReference type="InterPro" id="IPR029044">
    <property type="entry name" value="Nucleotide-diphossugar_trans"/>
</dbReference>
<accession>A0ABP0UCA6</accession>
<name>A0ABP0UCA6_9BRYO</name>
<gene>
    <name evidence="8" type="ORF">CSSPTR1EN2_LOCUS13634</name>
</gene>
<keyword evidence="3" id="KW-0808">Transferase</keyword>
<dbReference type="Gene3D" id="3.90.550.10">
    <property type="entry name" value="Spore Coat Polysaccharide Biosynthesis Protein SpsA, Chain A"/>
    <property type="match status" value="1"/>
</dbReference>
<dbReference type="Pfam" id="PF13641">
    <property type="entry name" value="Glyco_tranf_2_3"/>
    <property type="match status" value="1"/>
</dbReference>
<keyword evidence="4 7" id="KW-0812">Transmembrane</keyword>
<dbReference type="EMBL" id="OZ019894">
    <property type="protein sequence ID" value="CAK9216765.1"/>
    <property type="molecule type" value="Genomic_DNA"/>
</dbReference>
<evidence type="ECO:0008006" key="10">
    <source>
        <dbReference type="Google" id="ProtNLM"/>
    </source>
</evidence>
<dbReference type="SUPFAM" id="SSF53448">
    <property type="entry name" value="Nucleotide-diphospho-sugar transferases"/>
    <property type="match status" value="1"/>
</dbReference>
<feature type="transmembrane region" description="Helical" evidence="7">
    <location>
        <begin position="658"/>
        <end position="679"/>
    </location>
</feature>
<evidence type="ECO:0000256" key="7">
    <source>
        <dbReference type="SAM" id="Phobius"/>
    </source>
</evidence>
<organism evidence="8 9">
    <name type="scientific">Sphagnum troendelagicum</name>
    <dbReference type="NCBI Taxonomy" id="128251"/>
    <lineage>
        <taxon>Eukaryota</taxon>
        <taxon>Viridiplantae</taxon>
        <taxon>Streptophyta</taxon>
        <taxon>Embryophyta</taxon>
        <taxon>Bryophyta</taxon>
        <taxon>Sphagnophytina</taxon>
        <taxon>Sphagnopsida</taxon>
        <taxon>Sphagnales</taxon>
        <taxon>Sphagnaceae</taxon>
        <taxon>Sphagnum</taxon>
    </lineage>
</organism>
<sequence>MRSLSQRMRFYVQYEAVKKNDDEVNDAAVPQDQKKVVSKLRMNHHAKKHSSMNSVQYLSSTPTASKAFMLYSLCYMLSSFWIILSIALHIYYLGLRFYLYAEYPIDVLSRPWLLVILFCECFYFCGALFSAVDHLLPPSRRPDLGSLDVTSRRNKQLCPTVDVFIPCCKEPTDVPVESVKAALALDYPQDRFKVFVLDDGADDELRAFCRALQVETAAGKLEYIRRIKVKGVPHHFKCGNMNNGLKHSNAEYVVMLDADMILQSSFLRRTLPHIVDTPDVAFVQVPQSFYNLPIGDPLHDSCVLGYNRVLLHRDSLGTTTCVGTGTLFRRKCLDAIGGFQPQSITEDTMTAYMLFNQGYKSVYINEKLQFGLTPWTFEGFVKQRTRWGTGAMQQFAASWKTCLIGKNSKLNFVQKVLYIYHTAFYFMSFNNALLVTVLLACLAFDLKLSVGTDQQNLRLIEGLAMNVIASRIVWICLWCNMPQSIQMRNRDESMFWWMTPYYIQMCLNSIFHFNETFSFVPTSNIDSSSAASAAGFKFTGGSQKPMSWISFLNLDLYSSQLKLVRFHLVYVIVSLGILLARFYHASGMSASCSEKFLVIGLGVFFINTAAHMLVPVVYILSPGRNIRAKHRKSFLRYDANGVPQFVPQDGLPKWSWTVLPYEILSMLTLLFWIVVLILAMKSHSDINGVTKWCKTSLLG</sequence>
<evidence type="ECO:0000256" key="5">
    <source>
        <dbReference type="ARBA" id="ARBA00022989"/>
    </source>
</evidence>
<feature type="transmembrane region" description="Helical" evidence="7">
    <location>
        <begin position="112"/>
        <end position="132"/>
    </location>
</feature>
<feature type="transmembrane region" description="Helical" evidence="7">
    <location>
        <begin position="493"/>
        <end position="513"/>
    </location>
</feature>
<proteinExistence type="predicted"/>
<keyword evidence="5 7" id="KW-1133">Transmembrane helix</keyword>
<dbReference type="PANTHER" id="PTHR43867">
    <property type="entry name" value="CELLULOSE SYNTHASE CATALYTIC SUBUNIT A [UDP-FORMING]"/>
    <property type="match status" value="1"/>
</dbReference>
<feature type="transmembrane region" description="Helical" evidence="7">
    <location>
        <begin position="596"/>
        <end position="620"/>
    </location>
</feature>
<keyword evidence="9" id="KW-1185">Reference proteome</keyword>